<dbReference type="GO" id="GO:0000309">
    <property type="term" value="F:nicotinamide-nucleotide adenylyltransferase activity"/>
    <property type="evidence" value="ECO:0007669"/>
    <property type="project" value="TreeGrafter"/>
</dbReference>
<name>A0AAU9XAN5_9CNID</name>
<reference evidence="1 2" key="1">
    <citation type="submission" date="2022-05" db="EMBL/GenBank/DDBJ databases">
        <authorList>
            <consortium name="Genoscope - CEA"/>
            <person name="William W."/>
        </authorList>
    </citation>
    <scope>NUCLEOTIDE SEQUENCE [LARGE SCALE GENOMIC DNA]</scope>
</reference>
<evidence type="ECO:0000313" key="1">
    <source>
        <dbReference type="EMBL" id="CAH3142019.1"/>
    </source>
</evidence>
<dbReference type="InterPro" id="IPR014729">
    <property type="entry name" value="Rossmann-like_a/b/a_fold"/>
</dbReference>
<dbReference type="GO" id="GO:0009435">
    <property type="term" value="P:NAD+ biosynthetic process"/>
    <property type="evidence" value="ECO:0007669"/>
    <property type="project" value="TreeGrafter"/>
</dbReference>
<dbReference type="InterPro" id="IPR051182">
    <property type="entry name" value="Euk_NMN_adenylyltrnsfrase"/>
</dbReference>
<organism evidence="1 2">
    <name type="scientific">Pocillopora meandrina</name>
    <dbReference type="NCBI Taxonomy" id="46732"/>
    <lineage>
        <taxon>Eukaryota</taxon>
        <taxon>Metazoa</taxon>
        <taxon>Cnidaria</taxon>
        <taxon>Anthozoa</taxon>
        <taxon>Hexacorallia</taxon>
        <taxon>Scleractinia</taxon>
        <taxon>Astrocoeniina</taxon>
        <taxon>Pocilloporidae</taxon>
        <taxon>Pocillopora</taxon>
    </lineage>
</organism>
<dbReference type="GO" id="GO:0004515">
    <property type="term" value="F:nicotinate-nucleotide adenylyltransferase activity"/>
    <property type="evidence" value="ECO:0007669"/>
    <property type="project" value="TreeGrafter"/>
</dbReference>
<evidence type="ECO:0000313" key="2">
    <source>
        <dbReference type="Proteomes" id="UP001159428"/>
    </source>
</evidence>
<evidence type="ECO:0008006" key="3">
    <source>
        <dbReference type="Google" id="ProtNLM"/>
    </source>
</evidence>
<sequence length="93" mass="10400">MAAAASKSRVVLLSCGSFNPITFLHLRMFGKDAIFEEYNIFLFSVIYSCFWSDFSEIARDALLKTGIYTVVQGIFSPVNDGYKKKASKLETAI</sequence>
<dbReference type="PANTHER" id="PTHR12039:SF0">
    <property type="entry name" value="NICOTINAMIDE-NUCLEOTIDE ADENYLYLTRANSFERASE"/>
    <property type="match status" value="1"/>
</dbReference>
<dbReference type="EMBL" id="CALNXJ010000036">
    <property type="protein sequence ID" value="CAH3142019.1"/>
    <property type="molecule type" value="Genomic_DNA"/>
</dbReference>
<dbReference type="AlphaFoldDB" id="A0AAU9XAN5"/>
<accession>A0AAU9XAN5</accession>
<dbReference type="Gene3D" id="3.40.50.620">
    <property type="entry name" value="HUPs"/>
    <property type="match status" value="1"/>
</dbReference>
<dbReference type="Proteomes" id="UP001159428">
    <property type="component" value="Unassembled WGS sequence"/>
</dbReference>
<keyword evidence="2" id="KW-1185">Reference proteome</keyword>
<protein>
    <recommendedName>
        <fullName evidence="3">Cytidyltransferase-like domain-containing protein</fullName>
    </recommendedName>
</protein>
<gene>
    <name evidence="1" type="ORF">PMEA_00019903</name>
</gene>
<dbReference type="PANTHER" id="PTHR12039">
    <property type="entry name" value="NICOTINAMIDE MONONUCLEOTIDE ADENYLYLTRANSFERASE"/>
    <property type="match status" value="1"/>
</dbReference>
<comment type="caution">
    <text evidence="1">The sequence shown here is derived from an EMBL/GenBank/DDBJ whole genome shotgun (WGS) entry which is preliminary data.</text>
</comment>
<proteinExistence type="predicted"/>